<proteinExistence type="predicted"/>
<dbReference type="Ensembl" id="ENSOMET00000022142.1">
    <property type="protein sequence ID" value="ENSOMEP00000014287.1"/>
    <property type="gene ID" value="ENSOMEG00000015763.1"/>
</dbReference>
<dbReference type="Gene3D" id="3.10.100.10">
    <property type="entry name" value="Mannose-Binding Protein A, subunit A"/>
    <property type="match status" value="1"/>
</dbReference>
<dbReference type="AlphaFoldDB" id="A0A3B3CB26"/>
<dbReference type="PaxDb" id="30732-ENSOMEP00000014287"/>
<reference evidence="4" key="1">
    <citation type="submission" date="2025-08" db="UniProtKB">
        <authorList>
            <consortium name="Ensembl"/>
        </authorList>
    </citation>
    <scope>IDENTIFICATION</scope>
</reference>
<dbReference type="OMA" id="CENDERI"/>
<dbReference type="SMART" id="SM00034">
    <property type="entry name" value="CLECT"/>
    <property type="match status" value="1"/>
</dbReference>
<dbReference type="InterPro" id="IPR016186">
    <property type="entry name" value="C-type_lectin-like/link_sf"/>
</dbReference>
<protein>
    <recommendedName>
        <fullName evidence="3">C-type lectin domain-containing protein</fullName>
    </recommendedName>
</protein>
<feature type="transmembrane region" description="Helical" evidence="2">
    <location>
        <begin position="202"/>
        <end position="221"/>
    </location>
</feature>
<dbReference type="SUPFAM" id="SSF56436">
    <property type="entry name" value="C-type lectin-like"/>
    <property type="match status" value="1"/>
</dbReference>
<dbReference type="Pfam" id="PF00059">
    <property type="entry name" value="Lectin_C"/>
    <property type="match status" value="1"/>
</dbReference>
<keyword evidence="5" id="KW-1185">Reference proteome</keyword>
<dbReference type="GeneTree" id="ENSGT00940000163911"/>
<dbReference type="InterPro" id="IPR001304">
    <property type="entry name" value="C-type_lectin-like"/>
</dbReference>
<name>A0A3B3CB26_ORYME</name>
<reference evidence="4" key="2">
    <citation type="submission" date="2025-09" db="UniProtKB">
        <authorList>
            <consortium name="Ensembl"/>
        </authorList>
    </citation>
    <scope>IDENTIFICATION</scope>
</reference>
<organism evidence="4 5">
    <name type="scientific">Oryzias melastigma</name>
    <name type="common">Marine medaka</name>
    <dbReference type="NCBI Taxonomy" id="30732"/>
    <lineage>
        <taxon>Eukaryota</taxon>
        <taxon>Metazoa</taxon>
        <taxon>Chordata</taxon>
        <taxon>Craniata</taxon>
        <taxon>Vertebrata</taxon>
        <taxon>Euteleostomi</taxon>
        <taxon>Actinopterygii</taxon>
        <taxon>Neopterygii</taxon>
        <taxon>Teleostei</taxon>
        <taxon>Neoteleostei</taxon>
        <taxon>Acanthomorphata</taxon>
        <taxon>Ovalentaria</taxon>
        <taxon>Atherinomorphae</taxon>
        <taxon>Beloniformes</taxon>
        <taxon>Adrianichthyidae</taxon>
        <taxon>Oryziinae</taxon>
        <taxon>Oryzias</taxon>
    </lineage>
</organism>
<evidence type="ECO:0000313" key="5">
    <source>
        <dbReference type="Proteomes" id="UP000261560"/>
    </source>
</evidence>
<keyword evidence="1" id="KW-1015">Disulfide bond</keyword>
<keyword evidence="2" id="KW-0472">Membrane</keyword>
<dbReference type="PROSITE" id="PS00615">
    <property type="entry name" value="C_TYPE_LECTIN_1"/>
    <property type="match status" value="1"/>
</dbReference>
<keyword evidence="2" id="KW-0812">Transmembrane</keyword>
<accession>A0A3B3CB26</accession>
<dbReference type="PANTHER" id="PTHR45784">
    <property type="entry name" value="C-TYPE LECTIN DOMAIN FAMILY 20 MEMBER A-RELATED"/>
    <property type="match status" value="1"/>
</dbReference>
<evidence type="ECO:0000256" key="2">
    <source>
        <dbReference type="SAM" id="Phobius"/>
    </source>
</evidence>
<evidence type="ECO:0000256" key="1">
    <source>
        <dbReference type="ARBA" id="ARBA00023157"/>
    </source>
</evidence>
<dbReference type="PROSITE" id="PS50041">
    <property type="entry name" value="C_TYPE_LECTIN_2"/>
    <property type="match status" value="1"/>
</dbReference>
<dbReference type="Proteomes" id="UP000261560">
    <property type="component" value="Unplaced"/>
</dbReference>
<sequence>MEKVQCCEMYDTGEWNDVSCGFSREPICADVTGEDCPFWISTIRSSATFVHINISMTWTEAQSYCRGHHTDLASVRNMEENQKIMGIKPPGGQVWLGLRTGTWAWSSASTAVYRNWAEREPNDSGDCVVANFDDTGKWEDWNCNDSKAFICYHGKKFHKEAFILFIIIIFWRKKCNHQDFPLNHYILFFHTCRKLFHGTICLYFPHDVCMCMLYLCMYLFMYELIN</sequence>
<feature type="domain" description="C-type lectin" evidence="3">
    <location>
        <begin position="56"/>
        <end position="152"/>
    </location>
</feature>
<keyword evidence="2" id="KW-1133">Transmembrane helix</keyword>
<evidence type="ECO:0000313" key="4">
    <source>
        <dbReference type="Ensembl" id="ENSOMEP00000014287.1"/>
    </source>
</evidence>
<dbReference type="STRING" id="30732.ENSOMEP00000014287"/>
<dbReference type="PANTHER" id="PTHR45784:SF3">
    <property type="entry name" value="C-TYPE LECTIN DOMAIN FAMILY 4 MEMBER K-LIKE-RELATED"/>
    <property type="match status" value="1"/>
</dbReference>
<dbReference type="InterPro" id="IPR018378">
    <property type="entry name" value="C-type_lectin_CS"/>
</dbReference>
<evidence type="ECO:0000259" key="3">
    <source>
        <dbReference type="PROSITE" id="PS50041"/>
    </source>
</evidence>
<dbReference type="InterPro" id="IPR016187">
    <property type="entry name" value="CTDL_fold"/>
</dbReference>